<keyword evidence="3" id="KW-1185">Reference proteome</keyword>
<sequence>MFKKLLFVLMVTLIAFSCSQEKKEYTIVFYNVENLFDTINDPITWDDDFTPKGKLEYTNERYQQKLVNLSSVLSSINKNDFPTLIGLCEVENRSVVEALVNQEKLKDADYGIAHTDSPDGRGIDCALLYRKNEFKYLSHDVIGIKFPNEPNYKTRDILHVQGIIGATDTLHLFINHWPSRIGGVEKSEKNRVFVAEQLKLAVDKLQNENTNAKIIIMGDFNDEPTNKSANETLAATNSKETSNPKALYNLMYDLKVEGKGSYNYKGNWNMLDNLIISNNLITNKKGLHTNYQAGKIFTEEWICYKTPNGISAPSRSYSGPKYYGGYSDHFPVYFQLNR</sequence>
<evidence type="ECO:0000313" key="3">
    <source>
        <dbReference type="Proteomes" id="UP000233535"/>
    </source>
</evidence>
<comment type="caution">
    <text evidence="2">The sequence shown here is derived from an EMBL/GenBank/DDBJ whole genome shotgun (WGS) entry which is preliminary data.</text>
</comment>
<reference evidence="2 3" key="1">
    <citation type="journal article" date="2017" name="Front. Microbiol.">
        <title>Labilibaculum manganireducens gen. nov., sp. nov. and Labilibaculum filiforme sp. nov., Novel Bacteroidetes Isolated from Subsurface Sediments of the Baltic Sea.</title>
        <authorList>
            <person name="Vandieken V."/>
            <person name="Marshall I.P."/>
            <person name="Niemann H."/>
            <person name="Engelen B."/>
            <person name="Cypionka H."/>
        </authorList>
    </citation>
    <scope>NUCLEOTIDE SEQUENCE [LARGE SCALE GENOMIC DNA]</scope>
    <source>
        <strain evidence="2 3">59.16B</strain>
    </source>
</reference>
<accession>A0A2N3HSW2</accession>
<name>A0A2N3HSW2_9BACT</name>
<organism evidence="2 3">
    <name type="scientific">Labilibaculum filiforme</name>
    <dbReference type="NCBI Taxonomy" id="1940526"/>
    <lineage>
        <taxon>Bacteria</taxon>
        <taxon>Pseudomonadati</taxon>
        <taxon>Bacteroidota</taxon>
        <taxon>Bacteroidia</taxon>
        <taxon>Marinilabiliales</taxon>
        <taxon>Marinifilaceae</taxon>
        <taxon>Labilibaculum</taxon>
    </lineage>
</organism>
<dbReference type="EMBL" id="MVDD01000017">
    <property type="protein sequence ID" value="PKQ61142.1"/>
    <property type="molecule type" value="Genomic_DNA"/>
</dbReference>
<dbReference type="OrthoDB" id="9802724at2"/>
<dbReference type="AlphaFoldDB" id="A0A2N3HSW2"/>
<dbReference type="SUPFAM" id="SSF56219">
    <property type="entry name" value="DNase I-like"/>
    <property type="match status" value="1"/>
</dbReference>
<gene>
    <name evidence="2" type="ORF">BZG02_16725</name>
</gene>
<dbReference type="InterPro" id="IPR005135">
    <property type="entry name" value="Endo/exonuclease/phosphatase"/>
</dbReference>
<dbReference type="Gene3D" id="3.60.10.10">
    <property type="entry name" value="Endonuclease/exonuclease/phosphatase"/>
    <property type="match status" value="1"/>
</dbReference>
<protein>
    <recommendedName>
        <fullName evidence="1">Endonuclease/exonuclease/phosphatase domain-containing protein</fullName>
    </recommendedName>
</protein>
<dbReference type="PROSITE" id="PS51257">
    <property type="entry name" value="PROKAR_LIPOPROTEIN"/>
    <property type="match status" value="1"/>
</dbReference>
<proteinExistence type="predicted"/>
<dbReference type="RefSeq" id="WP_143470504.1">
    <property type="nucleotide sequence ID" value="NZ_MVDD01000017.1"/>
</dbReference>
<dbReference type="Pfam" id="PF19580">
    <property type="entry name" value="Exo_endo_phos_3"/>
    <property type="match status" value="1"/>
</dbReference>
<feature type="domain" description="Endonuclease/exonuclease/phosphatase" evidence="1">
    <location>
        <begin position="26"/>
        <end position="338"/>
    </location>
</feature>
<dbReference type="Proteomes" id="UP000233535">
    <property type="component" value="Unassembled WGS sequence"/>
</dbReference>
<dbReference type="InterPro" id="IPR036691">
    <property type="entry name" value="Endo/exonu/phosph_ase_sf"/>
</dbReference>
<evidence type="ECO:0000259" key="1">
    <source>
        <dbReference type="Pfam" id="PF19580"/>
    </source>
</evidence>
<dbReference type="GO" id="GO:0003824">
    <property type="term" value="F:catalytic activity"/>
    <property type="evidence" value="ECO:0007669"/>
    <property type="project" value="InterPro"/>
</dbReference>
<dbReference type="PANTHER" id="PTHR42834">
    <property type="entry name" value="ENDONUCLEASE/EXONUCLEASE/PHOSPHATASE FAMILY PROTEIN (AFU_ORTHOLOGUE AFUA_3G09210)"/>
    <property type="match status" value="1"/>
</dbReference>
<evidence type="ECO:0000313" key="2">
    <source>
        <dbReference type="EMBL" id="PKQ61142.1"/>
    </source>
</evidence>
<dbReference type="PANTHER" id="PTHR42834:SF1">
    <property type="entry name" value="ENDONUCLEASE_EXONUCLEASE_PHOSPHATASE FAMILY PROTEIN (AFU_ORTHOLOGUE AFUA_3G09210)"/>
    <property type="match status" value="1"/>
</dbReference>